<feature type="compositionally biased region" description="Pro residues" evidence="1">
    <location>
        <begin position="129"/>
        <end position="143"/>
    </location>
</feature>
<keyword evidence="3" id="KW-1185">Reference proteome</keyword>
<comment type="caution">
    <text evidence="2">The sequence shown here is derived from an EMBL/GenBank/DDBJ whole genome shotgun (WGS) entry which is preliminary data.</text>
</comment>
<accession>A0ABN7NGQ4</accession>
<protein>
    <submittedName>
        <fullName evidence="2">Uncharacterized protein</fullName>
    </submittedName>
</protein>
<feature type="compositionally biased region" description="Acidic residues" evidence="1">
    <location>
        <begin position="341"/>
        <end position="356"/>
    </location>
</feature>
<evidence type="ECO:0000313" key="2">
    <source>
        <dbReference type="EMBL" id="CAG2053822.1"/>
    </source>
</evidence>
<organism evidence="2 3">
    <name type="scientific">Timema podura</name>
    <name type="common">Walking stick</name>
    <dbReference type="NCBI Taxonomy" id="61482"/>
    <lineage>
        <taxon>Eukaryota</taxon>
        <taxon>Metazoa</taxon>
        <taxon>Ecdysozoa</taxon>
        <taxon>Arthropoda</taxon>
        <taxon>Hexapoda</taxon>
        <taxon>Insecta</taxon>
        <taxon>Pterygota</taxon>
        <taxon>Neoptera</taxon>
        <taxon>Polyneoptera</taxon>
        <taxon>Phasmatodea</taxon>
        <taxon>Timematodea</taxon>
        <taxon>Timematoidea</taxon>
        <taxon>Timematidae</taxon>
        <taxon>Timema</taxon>
    </lineage>
</organism>
<evidence type="ECO:0000256" key="1">
    <source>
        <dbReference type="SAM" id="MobiDB-lite"/>
    </source>
</evidence>
<reference evidence="2" key="1">
    <citation type="submission" date="2021-03" db="EMBL/GenBank/DDBJ databases">
        <authorList>
            <person name="Tran Van P."/>
        </authorList>
    </citation>
    <scope>NUCLEOTIDE SEQUENCE</scope>
</reference>
<feature type="region of interest" description="Disordered" evidence="1">
    <location>
        <begin position="1"/>
        <end position="49"/>
    </location>
</feature>
<feature type="compositionally biased region" description="Low complexity" evidence="1">
    <location>
        <begin position="35"/>
        <end position="49"/>
    </location>
</feature>
<evidence type="ECO:0000313" key="3">
    <source>
        <dbReference type="Proteomes" id="UP001153148"/>
    </source>
</evidence>
<dbReference type="EMBL" id="CAJPIN010000704">
    <property type="protein sequence ID" value="CAG2053822.1"/>
    <property type="molecule type" value="Genomic_DNA"/>
</dbReference>
<proteinExistence type="predicted"/>
<feature type="compositionally biased region" description="Basic and acidic residues" evidence="1">
    <location>
        <begin position="1"/>
        <end position="28"/>
    </location>
</feature>
<feature type="region of interest" description="Disordered" evidence="1">
    <location>
        <begin position="121"/>
        <end position="146"/>
    </location>
</feature>
<name>A0ABN7NGQ4_TIMPD</name>
<gene>
    <name evidence="2" type="ORF">TPAB3V08_LOCUS866</name>
</gene>
<sequence length="399" mass="45029">MASNHNSDKNVRKEKRNSDDNKESKSENYSHIAPSSASRSTNSSNSTNKFNKTFRYVHSSCYICNGYYGPCFEEPVCATCHAFLFPDYLSNSEALAIFSEKTDDGDSGNDEPTDYYGLERRQSQQQIPAAPPPQRPPVPPVASSPPLDRVAEQLDLLSSPREPDDIVPGLVECLPPEVQKEGHNVTAKNLKGATHANLEQDMLEGFSEHRGQNVLKNGPMMQRKADEFSLRDLERIVTSWRAVRQVVIADCFRHAHFVLLVNEETSFYILPTAASAEDPDDRHLAYQQPFICPPDFQSAVRRGNVAEISPDCTYEEYLAADNDIIVWGSLDNADIIREQQESSDEEGQEEMEEEPEYIPTTKDILKAGDVYSRSLMRQGASEELLFQFYNAKDCRANWR</sequence>
<feature type="region of interest" description="Disordered" evidence="1">
    <location>
        <begin position="339"/>
        <end position="362"/>
    </location>
</feature>
<dbReference type="Proteomes" id="UP001153148">
    <property type="component" value="Unassembled WGS sequence"/>
</dbReference>